<evidence type="ECO:0000256" key="7">
    <source>
        <dbReference type="ARBA" id="ARBA00022833"/>
    </source>
</evidence>
<evidence type="ECO:0000256" key="1">
    <source>
        <dbReference type="ARBA" id="ARBA00001947"/>
    </source>
</evidence>
<keyword evidence="4 11" id="KW-0812">Transmembrane</keyword>
<dbReference type="InterPro" id="IPR050083">
    <property type="entry name" value="HtpX_protease"/>
</dbReference>
<feature type="domain" description="Peptidase M48" evidence="12">
    <location>
        <begin position="120"/>
        <end position="371"/>
    </location>
</feature>
<dbReference type="RefSeq" id="WP_379927131.1">
    <property type="nucleotide sequence ID" value="NZ_JBHTJI010000042.1"/>
</dbReference>
<evidence type="ECO:0000256" key="5">
    <source>
        <dbReference type="ARBA" id="ARBA00022723"/>
    </source>
</evidence>
<evidence type="ECO:0000256" key="10">
    <source>
        <dbReference type="ARBA" id="ARBA00023136"/>
    </source>
</evidence>
<dbReference type="GO" id="GO:0008237">
    <property type="term" value="F:metallopeptidase activity"/>
    <property type="evidence" value="ECO:0007669"/>
    <property type="project" value="UniProtKB-KW"/>
</dbReference>
<evidence type="ECO:0000259" key="12">
    <source>
        <dbReference type="Pfam" id="PF01435"/>
    </source>
</evidence>
<dbReference type="PANTHER" id="PTHR43221">
    <property type="entry name" value="PROTEASE HTPX"/>
    <property type="match status" value="1"/>
</dbReference>
<keyword evidence="14" id="KW-1185">Reference proteome</keyword>
<keyword evidence="3" id="KW-0645">Protease</keyword>
<dbReference type="Pfam" id="PF01435">
    <property type="entry name" value="Peptidase_M48"/>
    <property type="match status" value="1"/>
</dbReference>
<evidence type="ECO:0000256" key="8">
    <source>
        <dbReference type="ARBA" id="ARBA00022989"/>
    </source>
</evidence>
<organism evidence="13 14">
    <name type="scientific">Mariniflexile jejuense</name>
    <dbReference type="NCBI Taxonomy" id="1173582"/>
    <lineage>
        <taxon>Bacteria</taxon>
        <taxon>Pseudomonadati</taxon>
        <taxon>Bacteroidota</taxon>
        <taxon>Flavobacteriia</taxon>
        <taxon>Flavobacteriales</taxon>
        <taxon>Flavobacteriaceae</taxon>
        <taxon>Mariniflexile</taxon>
    </lineage>
</organism>
<keyword evidence="8 11" id="KW-1133">Transmembrane helix</keyword>
<accession>A0ABW3JNC7</accession>
<dbReference type="EMBL" id="JBHTJI010000042">
    <property type="protein sequence ID" value="MFD0991454.1"/>
    <property type="molecule type" value="Genomic_DNA"/>
</dbReference>
<feature type="transmembrane region" description="Helical" evidence="11">
    <location>
        <begin position="28"/>
        <end position="57"/>
    </location>
</feature>
<proteinExistence type="predicted"/>
<evidence type="ECO:0000313" key="14">
    <source>
        <dbReference type="Proteomes" id="UP001597061"/>
    </source>
</evidence>
<evidence type="ECO:0000313" key="13">
    <source>
        <dbReference type="EMBL" id="MFD0991454.1"/>
    </source>
</evidence>
<keyword evidence="5" id="KW-0479">Metal-binding</keyword>
<evidence type="ECO:0000256" key="2">
    <source>
        <dbReference type="ARBA" id="ARBA00022475"/>
    </source>
</evidence>
<dbReference type="InterPro" id="IPR001915">
    <property type="entry name" value="Peptidase_M48"/>
</dbReference>
<feature type="transmembrane region" description="Helical" evidence="11">
    <location>
        <begin position="69"/>
        <end position="91"/>
    </location>
</feature>
<protein>
    <submittedName>
        <fullName evidence="13">M48 family metalloprotease</fullName>
        <ecNumber evidence="13">3.4.24.-</ecNumber>
    </submittedName>
</protein>
<evidence type="ECO:0000256" key="9">
    <source>
        <dbReference type="ARBA" id="ARBA00023049"/>
    </source>
</evidence>
<evidence type="ECO:0000256" key="6">
    <source>
        <dbReference type="ARBA" id="ARBA00022801"/>
    </source>
</evidence>
<dbReference type="Proteomes" id="UP001597061">
    <property type="component" value="Unassembled WGS sequence"/>
</dbReference>
<evidence type="ECO:0000256" key="11">
    <source>
        <dbReference type="SAM" id="Phobius"/>
    </source>
</evidence>
<keyword evidence="10 11" id="KW-0472">Membrane</keyword>
<keyword evidence="2" id="KW-1003">Cell membrane</keyword>
<comment type="caution">
    <text evidence="13">The sequence shown here is derived from an EMBL/GenBank/DDBJ whole genome shotgun (WGS) entry which is preliminary data.</text>
</comment>
<dbReference type="PANTHER" id="PTHR43221:SF2">
    <property type="entry name" value="PROTEASE HTPX HOMOLOG"/>
    <property type="match status" value="1"/>
</dbReference>
<name>A0ABW3JNC7_9FLAO</name>
<reference evidence="14" key="1">
    <citation type="journal article" date="2019" name="Int. J. Syst. Evol. Microbiol.">
        <title>The Global Catalogue of Microorganisms (GCM) 10K type strain sequencing project: providing services to taxonomists for standard genome sequencing and annotation.</title>
        <authorList>
            <consortium name="The Broad Institute Genomics Platform"/>
            <consortium name="The Broad Institute Genome Sequencing Center for Infectious Disease"/>
            <person name="Wu L."/>
            <person name="Ma J."/>
        </authorList>
    </citation>
    <scope>NUCLEOTIDE SEQUENCE [LARGE SCALE GENOMIC DNA]</scope>
    <source>
        <strain evidence="14">CCUG 62414</strain>
    </source>
</reference>
<comment type="cofactor">
    <cofactor evidence="1">
        <name>Zn(2+)</name>
        <dbReference type="ChEBI" id="CHEBI:29105"/>
    </cofactor>
</comment>
<dbReference type="CDD" id="cd07328">
    <property type="entry name" value="M48_Ste24p_like"/>
    <property type="match status" value="1"/>
</dbReference>
<keyword evidence="6 13" id="KW-0378">Hydrolase</keyword>
<evidence type="ECO:0000256" key="4">
    <source>
        <dbReference type="ARBA" id="ARBA00022692"/>
    </source>
</evidence>
<evidence type="ECO:0000256" key="3">
    <source>
        <dbReference type="ARBA" id="ARBA00022670"/>
    </source>
</evidence>
<keyword evidence="7" id="KW-0862">Zinc</keyword>
<dbReference type="Gene3D" id="3.30.2010.10">
    <property type="entry name" value="Metalloproteases ('zincins'), catalytic domain"/>
    <property type="match status" value="1"/>
</dbReference>
<gene>
    <name evidence="13" type="ORF">ACFQ1R_15245</name>
</gene>
<keyword evidence="9 13" id="KW-0482">Metalloprotease</keyword>
<sequence length="699" mass="80749">MTESLYPTSPENLSKKITSLTTSYQLKAFLAILSIILFFALYVALVVVLAYLVYYAFKYDMGYINKLTIIMKIGAIAGSVMLFVFTLKFIFKLKNHKPNNRIKLDKKNYPKIWDFAYKICKETGAPKPKNIYVDPDVNAYVSYTNMWLSLFLPVKKELTIGLGLVSCLNLTEFKAVIAHEFGHFAQKSMKIGSYIISANTIIHDMIFSRDKWDDLLDQWRASDIRLSAAAWVITPIIWTIRQILNLFYQFLNIMYSSLSREMEFNADKVAVSTAGSDSIISALWELDNGYTCWNTNLNNAYLASQKKIYVQNLYTHNNLGLKRISNIREELINSLPNDSRGGKKYFSSSEQSKVNMYASHPPNDKRQDNAKSPYITCEIDKRTPWLLFDNNEELQEKATVLIYDVYFNKKSLEFSNADEFEAFIKHENKGKDLLEAYANTFENRFLHIPELKDLNFTSINLNQNYLNTIKTELNSLMKPVKEIENLMHKANQIGEGTIKETSFSFKNNVYNKKNLQEGYMLLLNEREKLFTENFKQWDTLFCSFHFALAKKNAQEVELTNLYKQHSELSNIYKSAVAVKNTILEELNTLQTRQDVTQGEVTRFGYRANDLYTSLNDSLNKLDTLNFVKLPNIDTISELKEAIIENGIFERETGNIFENGGFNKLINTLNNVVTHCQRLDQKSIISILAFHHNLHNLLEN</sequence>
<dbReference type="EC" id="3.4.24.-" evidence="13"/>